<keyword evidence="2" id="KW-1185">Reference proteome</keyword>
<sequence length="109" mass="12455">MNEWRVIWAFSPLIPNILDVVSRHQMAPPLLLAVTGMETGKGNLVGKEVESASSVKLEPAPTGLNQLLLPRYTADYEQASEEDRRVFVFSKQHETLRLEAEMVYTHFWQ</sequence>
<evidence type="ECO:0000313" key="2">
    <source>
        <dbReference type="Proteomes" id="UP000612233"/>
    </source>
</evidence>
<reference evidence="1" key="1">
    <citation type="submission" date="2020-09" db="EMBL/GenBank/DDBJ databases">
        <authorList>
            <person name="Kim M.K."/>
        </authorList>
    </citation>
    <scope>NUCLEOTIDE SEQUENCE</scope>
    <source>
        <strain evidence="1">BT664</strain>
    </source>
</reference>
<gene>
    <name evidence="1" type="ORF">IC235_21885</name>
</gene>
<proteinExistence type="predicted"/>
<dbReference type="EMBL" id="JACXAD010000047">
    <property type="protein sequence ID" value="MBD2770544.1"/>
    <property type="molecule type" value="Genomic_DNA"/>
</dbReference>
<name>A0A927GLU9_9BACT</name>
<evidence type="ECO:0000313" key="1">
    <source>
        <dbReference type="EMBL" id="MBD2770544.1"/>
    </source>
</evidence>
<accession>A0A927GLU9</accession>
<dbReference type="Proteomes" id="UP000612233">
    <property type="component" value="Unassembled WGS sequence"/>
</dbReference>
<dbReference type="RefSeq" id="WP_191007352.1">
    <property type="nucleotide sequence ID" value="NZ_JACXAD010000047.1"/>
</dbReference>
<organism evidence="1 2">
    <name type="scientific">Hymenobacter montanus</name>
    <dbReference type="NCBI Taxonomy" id="2771359"/>
    <lineage>
        <taxon>Bacteria</taxon>
        <taxon>Pseudomonadati</taxon>
        <taxon>Bacteroidota</taxon>
        <taxon>Cytophagia</taxon>
        <taxon>Cytophagales</taxon>
        <taxon>Hymenobacteraceae</taxon>
        <taxon>Hymenobacter</taxon>
    </lineage>
</organism>
<dbReference type="AlphaFoldDB" id="A0A927GLU9"/>
<protein>
    <submittedName>
        <fullName evidence="1">Uncharacterized protein</fullName>
    </submittedName>
</protein>
<comment type="caution">
    <text evidence="1">The sequence shown here is derived from an EMBL/GenBank/DDBJ whole genome shotgun (WGS) entry which is preliminary data.</text>
</comment>